<evidence type="ECO:0000313" key="5">
    <source>
        <dbReference type="EMBL" id="EDM77133.1"/>
    </source>
</evidence>
<comment type="caution">
    <text evidence="5">The sequence shown here is derived from an EMBL/GenBank/DDBJ whole genome shotgun (WGS) entry which is preliminary data.</text>
</comment>
<proteinExistence type="inferred from homology"/>
<gene>
    <name evidence="5" type="ORF">PPSIR1_30661</name>
</gene>
<dbReference type="PANTHER" id="PTHR46332">
    <property type="entry name" value="ASPARTATE BETA-HYDROXYLASE DOMAIN-CONTAINING PROTEIN 2"/>
    <property type="match status" value="1"/>
</dbReference>
<dbReference type="InterPro" id="IPR027443">
    <property type="entry name" value="IPNS-like_sf"/>
</dbReference>
<keyword evidence="6" id="KW-1185">Reference proteome</keyword>
<dbReference type="AlphaFoldDB" id="A6GAE5"/>
<keyword evidence="2" id="KW-0223">Dioxygenase</keyword>
<organism evidence="5 6">
    <name type="scientific">Plesiocystis pacifica SIR-1</name>
    <dbReference type="NCBI Taxonomy" id="391625"/>
    <lineage>
        <taxon>Bacteria</taxon>
        <taxon>Pseudomonadati</taxon>
        <taxon>Myxococcota</taxon>
        <taxon>Polyangia</taxon>
        <taxon>Nannocystales</taxon>
        <taxon>Nannocystaceae</taxon>
        <taxon>Plesiocystis</taxon>
    </lineage>
</organism>
<dbReference type="PANTHER" id="PTHR46332:SF5">
    <property type="entry name" value="ASPARTATE BETA-HYDROXYLASE DOMAIN CONTAINING 2"/>
    <property type="match status" value="1"/>
</dbReference>
<dbReference type="InterPro" id="IPR051821">
    <property type="entry name" value="Asp/Asn_beta-hydroxylase"/>
</dbReference>
<protein>
    <recommendedName>
        <fullName evidence="4">Aspartyl/asparaginy/proline hydroxylase domain-containing protein</fullName>
    </recommendedName>
</protein>
<accession>A6GAE5</accession>
<evidence type="ECO:0000256" key="1">
    <source>
        <dbReference type="ARBA" id="ARBA00007730"/>
    </source>
</evidence>
<evidence type="ECO:0000256" key="3">
    <source>
        <dbReference type="ARBA" id="ARBA00023002"/>
    </source>
</evidence>
<evidence type="ECO:0000313" key="6">
    <source>
        <dbReference type="Proteomes" id="UP000005801"/>
    </source>
</evidence>
<feature type="domain" description="Aspartyl/asparaginy/proline hydroxylase" evidence="4">
    <location>
        <begin position="44"/>
        <end position="196"/>
    </location>
</feature>
<name>A6GAE5_9BACT</name>
<dbReference type="EMBL" id="ABCS01000051">
    <property type="protein sequence ID" value="EDM77133.1"/>
    <property type="molecule type" value="Genomic_DNA"/>
</dbReference>
<evidence type="ECO:0000256" key="2">
    <source>
        <dbReference type="ARBA" id="ARBA00022964"/>
    </source>
</evidence>
<reference evidence="5 6" key="1">
    <citation type="submission" date="2007-06" db="EMBL/GenBank/DDBJ databases">
        <authorList>
            <person name="Shimkets L."/>
            <person name="Ferriera S."/>
            <person name="Johnson J."/>
            <person name="Kravitz S."/>
            <person name="Beeson K."/>
            <person name="Sutton G."/>
            <person name="Rogers Y.-H."/>
            <person name="Friedman R."/>
            <person name="Frazier M."/>
            <person name="Venter J.C."/>
        </authorList>
    </citation>
    <scope>NUCLEOTIDE SEQUENCE [LARGE SCALE GENOMIC DNA]</scope>
    <source>
        <strain evidence="5 6">SIR-1</strain>
    </source>
</reference>
<dbReference type="Gene3D" id="2.60.120.330">
    <property type="entry name" value="B-lactam Antibiotic, Isopenicillin N Synthase, Chain"/>
    <property type="match status" value="1"/>
</dbReference>
<dbReference type="eggNOG" id="COG3555">
    <property type="taxonomic scope" value="Bacteria"/>
</dbReference>
<dbReference type="STRING" id="391625.PPSIR1_30661"/>
<keyword evidence="3" id="KW-0560">Oxidoreductase</keyword>
<comment type="similarity">
    <text evidence="1">Belongs to the aspartyl/asparaginyl beta-hydroxylase family.</text>
</comment>
<evidence type="ECO:0000259" key="4">
    <source>
        <dbReference type="Pfam" id="PF05118"/>
    </source>
</evidence>
<dbReference type="InterPro" id="IPR007803">
    <property type="entry name" value="Asp/Arg/Pro-Hydrxlase"/>
</dbReference>
<dbReference type="Pfam" id="PF05118">
    <property type="entry name" value="Asp_Arg_Hydrox"/>
    <property type="match status" value="1"/>
</dbReference>
<dbReference type="SUPFAM" id="SSF51197">
    <property type="entry name" value="Clavaminate synthase-like"/>
    <property type="match status" value="1"/>
</dbReference>
<dbReference type="Proteomes" id="UP000005801">
    <property type="component" value="Unassembled WGS sequence"/>
</dbReference>
<dbReference type="GO" id="GO:0051213">
    <property type="term" value="F:dioxygenase activity"/>
    <property type="evidence" value="ECO:0007669"/>
    <property type="project" value="UniProtKB-KW"/>
</dbReference>
<sequence length="231" mass="25416">MLVGLVYSRAWAALEALVCRGSKAPLRPFLGVGDVPGLDSLRPNFEAIQREALAVMATREVPSFAELEPGQARIGGDRNWKVFALHAFGPVESNLARCPETARVLASIPGVVSASFSIMRGPKRVPVHRGIFRGLIRVHLGLVLPPGDGPCSITVGGETRSWAEGELLVFDDTYPHGVEQGRVGERVILLIDIERPIRAPYRWLNRAMIRAGGRSKFARQIRDRVRRGRRA</sequence>